<gene>
    <name evidence="1" type="ORF">LCGC14_0370750</name>
</gene>
<comment type="caution">
    <text evidence="1">The sequence shown here is derived from an EMBL/GenBank/DDBJ whole genome shotgun (WGS) entry which is preliminary data.</text>
</comment>
<name>A0A0F9TB55_9ZZZZ</name>
<protein>
    <submittedName>
        <fullName evidence="1">Uncharacterized protein</fullName>
    </submittedName>
</protein>
<accession>A0A0F9TB55</accession>
<proteinExistence type="predicted"/>
<dbReference type="AlphaFoldDB" id="A0A0F9TB55"/>
<reference evidence="1" key="1">
    <citation type="journal article" date="2015" name="Nature">
        <title>Complex archaea that bridge the gap between prokaryotes and eukaryotes.</title>
        <authorList>
            <person name="Spang A."/>
            <person name="Saw J.H."/>
            <person name="Jorgensen S.L."/>
            <person name="Zaremba-Niedzwiedzka K."/>
            <person name="Martijn J."/>
            <person name="Lind A.E."/>
            <person name="van Eijk R."/>
            <person name="Schleper C."/>
            <person name="Guy L."/>
            <person name="Ettema T.J."/>
        </authorList>
    </citation>
    <scope>NUCLEOTIDE SEQUENCE</scope>
</reference>
<organism evidence="1">
    <name type="scientific">marine sediment metagenome</name>
    <dbReference type="NCBI Taxonomy" id="412755"/>
    <lineage>
        <taxon>unclassified sequences</taxon>
        <taxon>metagenomes</taxon>
        <taxon>ecological metagenomes</taxon>
    </lineage>
</organism>
<evidence type="ECO:0000313" key="1">
    <source>
        <dbReference type="EMBL" id="KKN76389.1"/>
    </source>
</evidence>
<dbReference type="EMBL" id="LAZR01000296">
    <property type="protein sequence ID" value="KKN76389.1"/>
    <property type="molecule type" value="Genomic_DNA"/>
</dbReference>
<sequence length="82" mass="9662">MKKAKKLLEVDINFSVYTQYKSLYKDEKGWNKKMTKVIKERMVVTDDYADSINAVFGNSGVFMEINKSEDKIYQDKKDPKKK</sequence>